<comment type="caution">
    <text evidence="3">The sequence shown here is derived from an EMBL/GenBank/DDBJ whole genome shotgun (WGS) entry which is preliminary data.</text>
</comment>
<evidence type="ECO:0000313" key="3">
    <source>
        <dbReference type="EMBL" id="MFC3962265.1"/>
    </source>
</evidence>
<dbReference type="PROSITE" id="PS51257">
    <property type="entry name" value="PROKAR_LIPOPROTEIN"/>
    <property type="match status" value="1"/>
</dbReference>
<dbReference type="SUPFAM" id="SSF53850">
    <property type="entry name" value="Periplasmic binding protein-like II"/>
    <property type="match status" value="1"/>
</dbReference>
<dbReference type="Gene3D" id="3.40.190.10">
    <property type="entry name" value="Periplasmic binding protein-like II"/>
    <property type="match status" value="1"/>
</dbReference>
<dbReference type="Proteomes" id="UP001595696">
    <property type="component" value="Unassembled WGS sequence"/>
</dbReference>
<keyword evidence="4" id="KW-1185">Reference proteome</keyword>
<reference evidence="4" key="1">
    <citation type="journal article" date="2019" name="Int. J. Syst. Evol. Microbiol.">
        <title>The Global Catalogue of Microorganisms (GCM) 10K type strain sequencing project: providing services to taxonomists for standard genome sequencing and annotation.</title>
        <authorList>
            <consortium name="The Broad Institute Genomics Platform"/>
            <consortium name="The Broad Institute Genome Sequencing Center for Infectious Disease"/>
            <person name="Wu L."/>
            <person name="Ma J."/>
        </authorList>
    </citation>
    <scope>NUCLEOTIDE SEQUENCE [LARGE SCALE GENOMIC DNA]</scope>
    <source>
        <strain evidence="4">CGMCC 4.7330</strain>
    </source>
</reference>
<dbReference type="InterPro" id="IPR050490">
    <property type="entry name" value="Bact_solute-bd_prot1"/>
</dbReference>
<protein>
    <submittedName>
        <fullName evidence="3">ABC transporter substrate-binding protein</fullName>
    </submittedName>
</protein>
<dbReference type="PROSITE" id="PS51318">
    <property type="entry name" value="TAT"/>
    <property type="match status" value="1"/>
</dbReference>
<keyword evidence="2" id="KW-0813">Transport</keyword>
<dbReference type="RefSeq" id="WP_378612033.1">
    <property type="nucleotide sequence ID" value="NZ_JBHSAX010000009.1"/>
</dbReference>
<dbReference type="PANTHER" id="PTHR43649">
    <property type="entry name" value="ARABINOSE-BINDING PROTEIN-RELATED"/>
    <property type="match status" value="1"/>
</dbReference>
<sequence>MVSRRGLLRAGALLPLAAGCGTGPFGGSGAVRIAVAWSGGELAAFRAVLAAPEIGTAVEVVPLGDDIDTAFGSASREAPDIVMMPQIGQVRALAARGGLRALPEQVWRDAPYAEYWERLLVHDGKPYGAPFKATAKSLVWFDREAMAEYGLGDPAGWTVRDWVAAAGEVSGGPVRFLALAGADGWTLTDSFENMLLAESPADYADLAESAPPRRWDRPSVRAALLDLGALWGVRAARGIGYAMTRQFPDAVREVFDQRTALMVAMPDFAEPIVRRCLRHAGRSEEVVGTTWFPPVPGGTRPHIVGGDVAVVTARASRAADEVVAALAAPAAAKPWIEGFGGFLGPHRATEATYSRILGPVAGELAAEPVVELSERIGAMGGRHGLWPVLTGFLAEVGDGANPVQPAVDRAVAALDDRERGHR</sequence>
<evidence type="ECO:0000313" key="4">
    <source>
        <dbReference type="Proteomes" id="UP001595696"/>
    </source>
</evidence>
<dbReference type="PANTHER" id="PTHR43649:SF29">
    <property type="entry name" value="OSMOPROTECTIVE COMPOUNDS-BINDING PROTEIN GGTB"/>
    <property type="match status" value="1"/>
</dbReference>
<comment type="similarity">
    <text evidence="1">Belongs to the bacterial solute-binding protein 1 family.</text>
</comment>
<evidence type="ECO:0000256" key="2">
    <source>
        <dbReference type="ARBA" id="ARBA00022448"/>
    </source>
</evidence>
<gene>
    <name evidence="3" type="ORF">ACFO0B_09740</name>
</gene>
<accession>A0ABV8DQ96</accession>
<name>A0ABV8DQ96_9NOCA</name>
<organism evidence="3 4">
    <name type="scientific">Nocardia jiangsuensis</name>
    <dbReference type="NCBI Taxonomy" id="1691563"/>
    <lineage>
        <taxon>Bacteria</taxon>
        <taxon>Bacillati</taxon>
        <taxon>Actinomycetota</taxon>
        <taxon>Actinomycetes</taxon>
        <taxon>Mycobacteriales</taxon>
        <taxon>Nocardiaceae</taxon>
        <taxon>Nocardia</taxon>
    </lineage>
</organism>
<dbReference type="InterPro" id="IPR006311">
    <property type="entry name" value="TAT_signal"/>
</dbReference>
<evidence type="ECO:0000256" key="1">
    <source>
        <dbReference type="ARBA" id="ARBA00008520"/>
    </source>
</evidence>
<proteinExistence type="inferred from homology"/>
<dbReference type="EMBL" id="JBHSAX010000009">
    <property type="protein sequence ID" value="MFC3962265.1"/>
    <property type="molecule type" value="Genomic_DNA"/>
</dbReference>